<name>A0A944HDY1_DENI1</name>
<dbReference type="CDD" id="cd17643">
    <property type="entry name" value="A_NRPS_Cytc1-like"/>
    <property type="match status" value="1"/>
</dbReference>
<dbReference type="Pfam" id="PF13193">
    <property type="entry name" value="AMP-binding_C"/>
    <property type="match status" value="1"/>
</dbReference>
<dbReference type="InterPro" id="IPR001242">
    <property type="entry name" value="Condensation_dom"/>
</dbReference>
<gene>
    <name evidence="6" type="ORF">I8J34_23790</name>
</gene>
<dbReference type="SMART" id="SM00823">
    <property type="entry name" value="PKS_PP"/>
    <property type="match status" value="2"/>
</dbReference>
<dbReference type="SUPFAM" id="SSF56801">
    <property type="entry name" value="Acetyl-CoA synthetase-like"/>
    <property type="match status" value="2"/>
</dbReference>
<evidence type="ECO:0000259" key="5">
    <source>
        <dbReference type="PROSITE" id="PS50075"/>
    </source>
</evidence>
<dbReference type="Pfam" id="PF00668">
    <property type="entry name" value="Condensation"/>
    <property type="match status" value="2"/>
</dbReference>
<evidence type="ECO:0000256" key="2">
    <source>
        <dbReference type="ARBA" id="ARBA00006432"/>
    </source>
</evidence>
<dbReference type="FunFam" id="3.40.50.980:FF:000002">
    <property type="entry name" value="Enterobactin synthetase component F"/>
    <property type="match status" value="1"/>
</dbReference>
<feature type="non-terminal residue" evidence="6">
    <location>
        <position position="1388"/>
    </location>
</feature>
<evidence type="ECO:0000256" key="1">
    <source>
        <dbReference type="ARBA" id="ARBA00001957"/>
    </source>
</evidence>
<keyword evidence="7" id="KW-1185">Reference proteome</keyword>
<dbReference type="PANTHER" id="PTHR45527:SF14">
    <property type="entry name" value="PLIPASTATIN SYNTHASE SUBUNIT B"/>
    <property type="match status" value="1"/>
</dbReference>
<dbReference type="FunFam" id="1.10.1200.10:FF:000005">
    <property type="entry name" value="Nonribosomal peptide synthetase 1"/>
    <property type="match status" value="2"/>
</dbReference>
<proteinExistence type="inferred from homology"/>
<dbReference type="SUPFAM" id="SSF47336">
    <property type="entry name" value="ACP-like"/>
    <property type="match status" value="2"/>
</dbReference>
<dbReference type="InterPro" id="IPR025110">
    <property type="entry name" value="AMP-bd_C"/>
</dbReference>
<dbReference type="FunFam" id="3.30.300.30:FF:000010">
    <property type="entry name" value="Enterobactin synthetase component F"/>
    <property type="match status" value="1"/>
</dbReference>
<dbReference type="FunFam" id="2.30.38.10:FF:000001">
    <property type="entry name" value="Non-ribosomal peptide synthetase PvdI"/>
    <property type="match status" value="1"/>
</dbReference>
<dbReference type="PROSITE" id="PS00455">
    <property type="entry name" value="AMP_BINDING"/>
    <property type="match status" value="1"/>
</dbReference>
<dbReference type="Gene3D" id="3.30.559.30">
    <property type="entry name" value="Nonribosomal peptide synthetase, condensation domain"/>
    <property type="match status" value="1"/>
</dbReference>
<dbReference type="InterPro" id="IPR000873">
    <property type="entry name" value="AMP-dep_synth/lig_dom"/>
</dbReference>
<evidence type="ECO:0000256" key="4">
    <source>
        <dbReference type="ARBA" id="ARBA00022553"/>
    </source>
</evidence>
<dbReference type="InterPro" id="IPR020845">
    <property type="entry name" value="AMP-binding_CS"/>
</dbReference>
<feature type="domain" description="Carrier" evidence="5">
    <location>
        <begin position="1101"/>
        <end position="1175"/>
    </location>
</feature>
<dbReference type="NCBIfam" id="TIGR01733">
    <property type="entry name" value="AA-adenyl-dom"/>
    <property type="match status" value="1"/>
</dbReference>
<dbReference type="InterPro" id="IPR010071">
    <property type="entry name" value="AA_adenyl_dom"/>
</dbReference>
<dbReference type="InterPro" id="IPR045851">
    <property type="entry name" value="AMP-bd_C_sf"/>
</dbReference>
<dbReference type="InterPro" id="IPR023213">
    <property type="entry name" value="CAT-like_dom_sf"/>
</dbReference>
<dbReference type="InterPro" id="IPR036736">
    <property type="entry name" value="ACP-like_sf"/>
</dbReference>
<dbReference type="GO" id="GO:0005829">
    <property type="term" value="C:cytosol"/>
    <property type="evidence" value="ECO:0007669"/>
    <property type="project" value="TreeGrafter"/>
</dbReference>
<dbReference type="Gene3D" id="2.30.38.10">
    <property type="entry name" value="Luciferase, Domain 3"/>
    <property type="match status" value="1"/>
</dbReference>
<reference evidence="7" key="1">
    <citation type="journal article" date="2022" name="ISME J.">
        <title>Genetic and phylogenetic analysis of dissimilatory iodate-reducing bacteria identifies potential niches across the world's oceans.</title>
        <authorList>
            <person name="Reyes-Umana V."/>
            <person name="Henning Z."/>
            <person name="Lee K."/>
            <person name="Barnum T.P."/>
            <person name="Coates J.D."/>
        </authorList>
    </citation>
    <scope>NUCLEOTIDE SEQUENCE [LARGE SCALE GENOMIC DNA]</scope>
    <source>
        <strain evidence="7">IR12</strain>
    </source>
</reference>
<dbReference type="InterPro" id="IPR006162">
    <property type="entry name" value="Ppantetheine_attach_site"/>
</dbReference>
<dbReference type="EMBL" id="JAEKFT010000068">
    <property type="protein sequence ID" value="MBT0964207.1"/>
    <property type="molecule type" value="Genomic_DNA"/>
</dbReference>
<dbReference type="GO" id="GO:0043041">
    <property type="term" value="P:amino acid activation for nonribosomal peptide biosynthetic process"/>
    <property type="evidence" value="ECO:0007669"/>
    <property type="project" value="TreeGrafter"/>
</dbReference>
<sequence>VRLDAFPLTPNGKLDRKALPAPDEAAYVKRAHEAPQGEVEETLAQLWRELLGVEQVGRQDNFFELGGHSLMAVRVVARIREALGVEIGLNDFFAYPNLFLLAARVSVADAADLRPIECVDRSVPLPLSLSQQRLWFLSEMFGGSEAYHMSEAVRIQGSLDLTALQAALDALAARHESLRTHFTRIDGEPRQVIAPADVGLKLALKGLRASDRDDPTIREVCLAAAAQPFDLERGPLIRVLLVEAGPGDQVLLVTMHHIIADGWSVDVFISELGELYQAFVRGEQPELPVLSVQYADFAQWQRRWLDGAKMKRQADFWRQNLSGVPALLSVPTDRPRPAQQDYSGALVPVRMSAELRKRLDAFSQRHGATLYMCLLASWAAVLGRLAGQTDVVIGSPIAGRERSEIEGLIGFFVNTLALRIDLDDSPSIEQLMRRTREQVVAAQAHQDLPFEQVVDVINPERSLSHTPLFQAALAWQATRQASLTLDGARVTDFDLSHSTAKFDLLLTLEPSKNAGIEGGLEYATALFDEATIQRYLGYWMALLEAMVDAPAQTAVAALPILDDSEYRRVVHDWNVVTRPATDVCLHQRFEMQVAQSPEAIAVIHGQLRVTYAQLNGRANRLARELVASGVCPNDHVAICMDRGIGMLVAMLATLKAGASYVPLDPAYASDRLAYVVRNCEPGAVVLDTLGHEVLAIGLEGCAVADGTPLIDLSVCSFAEEALDGQNLALPVRPEQIAYVIYTSGSTGQPKGVMVDHANVVRLFRSTDHWFNFNDQDIWTLFHSFSFDFSVWEIWGALLHGGQLVVVPLDVARSPADFYALLCEQRVTVLNQTPSAFQQLVAAQAVHDTSHQLRCIVFGGEALELRTLKPWYARNASARTQLVNMYGITETTVHVTYMPLHERDTERSGASPIGVRIPDLRIYILDAHHQPVPVGVAGELYIGGEGVARGYLNQAELTAERFLADPFVEGGRMYKSGDLSRWLPDGTIEYLGRNDFQVKIRGFRIELGEIEAKLAQHEKISEAVVIAREQDGTKQLIAYTTGEGELEAEAIRSFAQQRLPGYMVPSAYVRLGAFPLTPNGKLDRKALPAPDEAAYVKRAYEAPQGEVEETLAQLWRELLGVEQVGRQDNFFELGGHSLMAVSLIERMRQAGLHADVRVLFTAPTLAELAGALSENSHQIDVPENLITEHTEAIRPELLPLVALSQTSIDRIVAQVPGGVKNIQDIYPLAPLQEGILFHHLMSQTGDAYLLPSLLAFGSRERLDRFIAAIEQVIARHDILRTAIAWEGLEQPVQIVLRHAPLKCEPIALNREDGPIDAQLQARFDPAHYRLDIRQAPLLQCHLAEDPDNQRWLLHILAHHLAIDHTTLELLVEEAEAIDQGGHAHLPTPV</sequence>
<comment type="similarity">
    <text evidence="2">Belongs to the ATP-dependent AMP-binding enzyme family.</text>
</comment>
<evidence type="ECO:0000313" key="6">
    <source>
        <dbReference type="EMBL" id="MBT0964207.1"/>
    </source>
</evidence>
<organism evidence="6 7">
    <name type="scientific">Denitromonas iodatirespirans</name>
    <dbReference type="NCBI Taxonomy" id="2795389"/>
    <lineage>
        <taxon>Bacteria</taxon>
        <taxon>Pseudomonadati</taxon>
        <taxon>Pseudomonadota</taxon>
        <taxon>Betaproteobacteria</taxon>
        <taxon>Rhodocyclales</taxon>
        <taxon>Zoogloeaceae</taxon>
        <taxon>Denitromonas</taxon>
    </lineage>
</organism>
<dbReference type="InterPro" id="IPR020806">
    <property type="entry name" value="PKS_PP-bd"/>
</dbReference>
<comment type="cofactor">
    <cofactor evidence="1">
        <name>pantetheine 4'-phosphate</name>
        <dbReference type="ChEBI" id="CHEBI:47942"/>
    </cofactor>
</comment>
<protein>
    <submittedName>
        <fullName evidence="6">Amino acid adenylation domain-containing protein</fullName>
    </submittedName>
</protein>
<dbReference type="Pfam" id="PF00501">
    <property type="entry name" value="AMP-binding"/>
    <property type="match status" value="1"/>
</dbReference>
<keyword evidence="4" id="KW-0597">Phosphoprotein</keyword>
<dbReference type="Proteomes" id="UP000694660">
    <property type="component" value="Unassembled WGS sequence"/>
</dbReference>
<evidence type="ECO:0000313" key="7">
    <source>
        <dbReference type="Proteomes" id="UP000694660"/>
    </source>
</evidence>
<dbReference type="GO" id="GO:0031177">
    <property type="term" value="F:phosphopantetheine binding"/>
    <property type="evidence" value="ECO:0007669"/>
    <property type="project" value="InterPro"/>
</dbReference>
<accession>A0A944HDY1</accession>
<dbReference type="RefSeq" id="WP_214364123.1">
    <property type="nucleotide sequence ID" value="NZ_JAEKFT010000068.1"/>
</dbReference>
<dbReference type="InterPro" id="IPR009081">
    <property type="entry name" value="PP-bd_ACP"/>
</dbReference>
<dbReference type="CDD" id="cd19531">
    <property type="entry name" value="LCL_NRPS-like"/>
    <property type="match status" value="1"/>
</dbReference>
<feature type="non-terminal residue" evidence="6">
    <location>
        <position position="1"/>
    </location>
</feature>
<dbReference type="SUPFAM" id="SSF52777">
    <property type="entry name" value="CoA-dependent acyltransferases"/>
    <property type="match status" value="3"/>
</dbReference>
<evidence type="ECO:0000256" key="3">
    <source>
        <dbReference type="ARBA" id="ARBA00022450"/>
    </source>
</evidence>
<dbReference type="Gene3D" id="3.40.50.980">
    <property type="match status" value="2"/>
</dbReference>
<dbReference type="FunFam" id="3.40.50.12780:FF:000012">
    <property type="entry name" value="Non-ribosomal peptide synthetase"/>
    <property type="match status" value="1"/>
</dbReference>
<dbReference type="Gene3D" id="3.30.300.30">
    <property type="match status" value="1"/>
</dbReference>
<dbReference type="Gene3D" id="1.10.1200.10">
    <property type="entry name" value="ACP-like"/>
    <property type="match status" value="2"/>
</dbReference>
<keyword evidence="3" id="KW-0596">Phosphopantetheine</keyword>
<dbReference type="PROSITE" id="PS00012">
    <property type="entry name" value="PHOSPHOPANTETHEINE"/>
    <property type="match status" value="1"/>
</dbReference>
<dbReference type="GO" id="GO:0003824">
    <property type="term" value="F:catalytic activity"/>
    <property type="evidence" value="ECO:0007669"/>
    <property type="project" value="InterPro"/>
</dbReference>
<feature type="domain" description="Carrier" evidence="5">
    <location>
        <begin position="34"/>
        <end position="109"/>
    </location>
</feature>
<comment type="caution">
    <text evidence="6">The sequence shown here is derived from an EMBL/GenBank/DDBJ whole genome shotgun (WGS) entry which is preliminary data.</text>
</comment>
<dbReference type="PROSITE" id="PS50075">
    <property type="entry name" value="CARRIER"/>
    <property type="match status" value="2"/>
</dbReference>
<dbReference type="Gene3D" id="3.30.559.10">
    <property type="entry name" value="Chloramphenicol acetyltransferase-like domain"/>
    <property type="match status" value="2"/>
</dbReference>
<dbReference type="Pfam" id="PF00550">
    <property type="entry name" value="PP-binding"/>
    <property type="match status" value="2"/>
</dbReference>
<dbReference type="PANTHER" id="PTHR45527">
    <property type="entry name" value="NONRIBOSOMAL PEPTIDE SYNTHETASE"/>
    <property type="match status" value="1"/>
</dbReference>
<dbReference type="GO" id="GO:0044550">
    <property type="term" value="P:secondary metabolite biosynthetic process"/>
    <property type="evidence" value="ECO:0007669"/>
    <property type="project" value="UniProtKB-ARBA"/>
</dbReference>